<sequence length="162" mass="17446">MSELNVTNSTISNTKNKKEYNALAQAMLESKNHGIEQYIEDLIALTKAKKPVIIKGATGEASTVSNEPENTVRFNATSEIGDIFGAKAPKQVDLKHSMAAMSDEELRREVDNSVKEISENGRIQHKITGAFDARAIVKNTVACEESAMAVSAGEQTACSADS</sequence>
<dbReference type="AlphaFoldDB" id="A0A6M3XL02"/>
<evidence type="ECO:0000313" key="1">
    <source>
        <dbReference type="EMBL" id="QJH98432.1"/>
    </source>
</evidence>
<accession>A0A6M3XL02</accession>
<protein>
    <submittedName>
        <fullName evidence="1">Uncharacterized protein</fullName>
    </submittedName>
</protein>
<dbReference type="EMBL" id="MT144733">
    <property type="protein sequence ID" value="QJH98432.1"/>
    <property type="molecule type" value="Genomic_DNA"/>
</dbReference>
<gene>
    <name evidence="1" type="ORF">TM448B01315_0002</name>
</gene>
<name>A0A6M3XL02_9ZZZZ</name>
<reference evidence="1" key="1">
    <citation type="submission" date="2020-03" db="EMBL/GenBank/DDBJ databases">
        <title>The deep terrestrial virosphere.</title>
        <authorList>
            <person name="Holmfeldt K."/>
            <person name="Nilsson E."/>
            <person name="Simone D."/>
            <person name="Lopez-Fernandez M."/>
            <person name="Wu X."/>
            <person name="de Brujin I."/>
            <person name="Lundin D."/>
            <person name="Andersson A."/>
            <person name="Bertilsson S."/>
            <person name="Dopson M."/>
        </authorList>
    </citation>
    <scope>NUCLEOTIDE SEQUENCE</scope>
    <source>
        <strain evidence="1">TM448B01315</strain>
    </source>
</reference>
<organism evidence="1">
    <name type="scientific">viral metagenome</name>
    <dbReference type="NCBI Taxonomy" id="1070528"/>
    <lineage>
        <taxon>unclassified sequences</taxon>
        <taxon>metagenomes</taxon>
        <taxon>organismal metagenomes</taxon>
    </lineage>
</organism>
<proteinExistence type="predicted"/>